<feature type="transmembrane region" description="Helical" evidence="1">
    <location>
        <begin position="12"/>
        <end position="29"/>
    </location>
</feature>
<evidence type="ECO:0000256" key="1">
    <source>
        <dbReference type="SAM" id="Phobius"/>
    </source>
</evidence>
<keyword evidence="1" id="KW-0472">Membrane</keyword>
<feature type="domain" description="Inner membrane protein YgaP-like transmembrane" evidence="2">
    <location>
        <begin position="1"/>
        <end position="65"/>
    </location>
</feature>
<keyword evidence="1" id="KW-1133">Transmembrane helix</keyword>
<feature type="transmembrane region" description="Helical" evidence="1">
    <location>
        <begin position="35"/>
        <end position="59"/>
    </location>
</feature>
<dbReference type="EMBL" id="JABVCQ010000006">
    <property type="protein sequence ID" value="MBB1125417.1"/>
    <property type="molecule type" value="Genomic_DNA"/>
</dbReference>
<dbReference type="Proteomes" id="UP000548632">
    <property type="component" value="Unassembled WGS sequence"/>
</dbReference>
<reference evidence="3 4" key="1">
    <citation type="journal article" date="2020" name="Arch. Microbiol.">
        <title>The genome sequence of the giant phototrophic gammaproteobacterium Thiospirillum jenense gives insight into its physiological properties and phylogenetic relationships.</title>
        <authorList>
            <person name="Imhoff J.F."/>
            <person name="Meyer T.E."/>
            <person name="Kyndt J.A."/>
        </authorList>
    </citation>
    <scope>NUCLEOTIDE SEQUENCE [LARGE SCALE GENOMIC DNA]</scope>
    <source>
        <strain evidence="3 4">DSM 216</strain>
    </source>
</reference>
<proteinExistence type="predicted"/>
<accession>A0A839HE19</accession>
<dbReference type="Pfam" id="PF11127">
    <property type="entry name" value="YgaP-like_TM"/>
    <property type="match status" value="1"/>
</dbReference>
<comment type="caution">
    <text evidence="3">The sequence shown here is derived from an EMBL/GenBank/DDBJ whole genome shotgun (WGS) entry which is preliminary data.</text>
</comment>
<dbReference type="InterPro" id="IPR021309">
    <property type="entry name" value="YgaP-like_TM"/>
</dbReference>
<sequence length="69" mass="7114">MIKNVGKTDRNLRFAVAGALVLAATLGGLDQTTSIILSVLGLVALGTAFVGFCPAYTVFKINTNKDGDA</sequence>
<evidence type="ECO:0000259" key="2">
    <source>
        <dbReference type="Pfam" id="PF11127"/>
    </source>
</evidence>
<dbReference type="RefSeq" id="WP_182582740.1">
    <property type="nucleotide sequence ID" value="NZ_JABVCQ010000006.1"/>
</dbReference>
<organism evidence="3 4">
    <name type="scientific">Thiospirillum jenense</name>
    <dbReference type="NCBI Taxonomy" id="1653858"/>
    <lineage>
        <taxon>Bacteria</taxon>
        <taxon>Pseudomonadati</taxon>
        <taxon>Pseudomonadota</taxon>
        <taxon>Gammaproteobacteria</taxon>
        <taxon>Chromatiales</taxon>
        <taxon>Chromatiaceae</taxon>
        <taxon>Thiospirillum</taxon>
    </lineage>
</organism>
<evidence type="ECO:0000313" key="3">
    <source>
        <dbReference type="EMBL" id="MBB1125417.1"/>
    </source>
</evidence>
<keyword evidence="1" id="KW-0812">Transmembrane</keyword>
<evidence type="ECO:0000313" key="4">
    <source>
        <dbReference type="Proteomes" id="UP000548632"/>
    </source>
</evidence>
<name>A0A839HE19_9GAMM</name>
<protein>
    <submittedName>
        <fullName evidence="3">DUF2892 domain-containing protein</fullName>
    </submittedName>
</protein>
<dbReference type="AlphaFoldDB" id="A0A839HE19"/>
<gene>
    <name evidence="3" type="ORF">HUK38_04120</name>
</gene>
<keyword evidence="4" id="KW-1185">Reference proteome</keyword>